<accession>A0A0G4IS16</accession>
<keyword evidence="4" id="KW-1185">Reference proteome</keyword>
<dbReference type="SUPFAM" id="SSF50978">
    <property type="entry name" value="WD40 repeat-like"/>
    <property type="match status" value="1"/>
</dbReference>
<reference evidence="3 4" key="1">
    <citation type="submission" date="2015-02" db="EMBL/GenBank/DDBJ databases">
        <authorList>
            <person name="Chooi Y.-H."/>
        </authorList>
    </citation>
    <scope>NUCLEOTIDE SEQUENCE [LARGE SCALE GENOMIC DNA]</scope>
    <source>
        <strain evidence="3">E3</strain>
    </source>
</reference>
<feature type="compositionally biased region" description="Basic and acidic residues" evidence="1">
    <location>
        <begin position="1345"/>
        <end position="1354"/>
    </location>
</feature>
<feature type="compositionally biased region" description="Low complexity" evidence="1">
    <location>
        <begin position="1085"/>
        <end position="1099"/>
    </location>
</feature>
<feature type="compositionally biased region" description="Basic and acidic residues" evidence="1">
    <location>
        <begin position="1428"/>
        <end position="1437"/>
    </location>
</feature>
<dbReference type="EMBL" id="CDSF01000082">
    <property type="protein sequence ID" value="CEO98133.1"/>
    <property type="molecule type" value="Genomic_DNA"/>
</dbReference>
<feature type="compositionally biased region" description="Low complexity" evidence="1">
    <location>
        <begin position="1598"/>
        <end position="1608"/>
    </location>
</feature>
<feature type="compositionally biased region" description="Basic and acidic residues" evidence="1">
    <location>
        <begin position="1389"/>
        <end position="1402"/>
    </location>
</feature>
<proteinExistence type="predicted"/>
<dbReference type="PROSITE" id="PS51231">
    <property type="entry name" value="DAD"/>
    <property type="match status" value="1"/>
</dbReference>
<feature type="compositionally biased region" description="Low complexity" evidence="1">
    <location>
        <begin position="1568"/>
        <end position="1591"/>
    </location>
</feature>
<evidence type="ECO:0000259" key="2">
    <source>
        <dbReference type="PROSITE" id="PS51231"/>
    </source>
</evidence>
<evidence type="ECO:0000256" key="1">
    <source>
        <dbReference type="SAM" id="MobiDB-lite"/>
    </source>
</evidence>
<dbReference type="InterPro" id="IPR014767">
    <property type="entry name" value="DAD_dom"/>
</dbReference>
<evidence type="ECO:0000313" key="3">
    <source>
        <dbReference type="EMBL" id="CEO98133.1"/>
    </source>
</evidence>
<feature type="domain" description="DAD" evidence="2">
    <location>
        <begin position="1472"/>
        <end position="1504"/>
    </location>
</feature>
<dbReference type="InterPro" id="IPR036322">
    <property type="entry name" value="WD40_repeat_dom_sf"/>
</dbReference>
<sequence>MDGAFQSAVDPTWDTVAVAQSSEVIDEVEADIGIAGTDRHRRILWICSASVLRLYAIEDGSRRLLKCIDFPADIIRVSECVFKQQFLLAVALDDCQIVFVSPHRKIVDLKPIRCPSPVTAFAFGDLRQVDEARQYGLAVCLADSSACILFSDDTGVADMMTDASCTFIVPKGPATTMFWIPDTWTVLLGLKNGSVLAWHVFANVSRTLLPATDAAVHGFAYSAANNDERGKSVGSLAPGRILVTWFSDARSGPVGNPPIQISVLSVRLDARGGIRSSNVIGSKSTGVYGDAIVSVDDAKSHLSDMPWADQSSEFAVLTSRQTDNVVHIIQCDSEKDAVIAREVTLSDLSLRQKRMTILSSWMEAKPCPFGNTSAFQLRCITYSSKAVQFVSFSYVPRQLRFLHTLSANSLEAFQHPESAVDALVELGVVDRKKAGSDLSRLLGFVLTAGVTGCIVSFIVSLTSASDVPTKNSIAGDPEAQVLSWLEERATESGRDLISVLHSQHCHGKILQVRSQVSSLASVARTMEKCCSASERCTAVISRLERVLSMVPLLLCLDRNRNLLERIQRHWPSLLNVRLPFLQILLPSYLKEHRSADFLEDVLKAVNSDLLPFLNIVYYCILDITSGQASLAETVASWLCESNCLPVQCLWNMDRALVSQEPQRSQYVSTALGLVCDCSSELLFAADLIVLVLLDMGFRDRALDAARVFRTCFSQSSDFNAVFIRALLCNRLWLECQAIIRSCGNESESKVLLRILFEWFIEANDIKTLFSIPFNVAEMAQLGLFLEQQAPGQSVLYKLWQSKFAEAVSSYEQLSEKDRPVEQILRSFQSALHPFFRKSVSAPNTDTCGAIKNGRSRTDTAHQVHDPFVSSITFVEHWESLRPTRPGGFQFPLEIPPNLPKLPCEPFPKPPTAADAEPLYPVLKETRADTVYDVVAQERGEINEELDVEMRDVEPVASGDSDSDVICTGEEPAQYSSMEYESSDAAAEEFDWQGQHPSLGPASKPVSTKNDADVSENLPDGVGDNRRISSTGRPSTVAERPAEAVDGISGSSSSEHEETSEPKSSSIFNIGVSVVSGFLAAFSSKSATTATTEVATATSSQDAELSAPPSDDQVSRYPDSVASEKEHSRAQSTSLHLDNESVPSEDEVAFRQDESDASSPVGDKLEEAVAGSDDVSARRKSQLIPSPSEIEDVGALRNIGSGFEGYRSSDRLSRAETAVPHRDEPSGHKAPGRPEELDVTTSSPEAHKRESSRPYRPRLLASPDDAISREGLSPKRVTRQRARQGAFDDGADVTKQTRPLTAKETVADSPSLLTRARRKQLEIDETGDVRIDSASRSPHRSGSRKVSFEDADRIEPGMPSRSPSPQRTPEEDHAAGVTPLTKKAKSRKTRASEREETDKRNEDESPSLMTRSQRKAQATDADQSAVGADRTERDDSSRKAAGTRKAKARERADTDQDAAGTMRQETTTNAVGDDADGEAAEDGARAAKSGARARNPRSEARRRMDDEGKEEAARTPRRRKAPSAEPPTTERRALRATPARLAKRARQSPPDEPPVVVPTPARRTRAARARQQTPGDSDNATPASSPTAATLSTPPPRTTAPAAASTGKASARRKRTANFRDSAQPERRSARLRNA</sequence>
<feature type="region of interest" description="Disordered" evidence="1">
    <location>
        <begin position="942"/>
        <end position="967"/>
    </location>
</feature>
<dbReference type="Proteomes" id="UP000039324">
    <property type="component" value="Unassembled WGS sequence"/>
</dbReference>
<dbReference type="OMA" id="SAWEENI"/>
<evidence type="ECO:0000313" key="4">
    <source>
        <dbReference type="Proteomes" id="UP000039324"/>
    </source>
</evidence>
<feature type="region of interest" description="Disordered" evidence="1">
    <location>
        <begin position="1085"/>
        <end position="1634"/>
    </location>
</feature>
<feature type="compositionally biased region" description="Basic and acidic residues" evidence="1">
    <location>
        <begin position="942"/>
        <end position="953"/>
    </location>
</feature>
<name>A0A0G4IS16_PLABS</name>
<feature type="compositionally biased region" description="Basic and acidic residues" evidence="1">
    <location>
        <begin position="1318"/>
        <end position="1332"/>
    </location>
</feature>
<feature type="compositionally biased region" description="Basic and acidic residues" evidence="1">
    <location>
        <begin position="1495"/>
        <end position="1513"/>
    </location>
</feature>
<organism evidence="3 4">
    <name type="scientific">Plasmodiophora brassicae</name>
    <name type="common">Clubroot disease agent</name>
    <dbReference type="NCBI Taxonomy" id="37360"/>
    <lineage>
        <taxon>Eukaryota</taxon>
        <taxon>Sar</taxon>
        <taxon>Rhizaria</taxon>
        <taxon>Endomyxa</taxon>
        <taxon>Phytomyxea</taxon>
        <taxon>Plasmodiophorida</taxon>
        <taxon>Plasmodiophoridae</taxon>
        <taxon>Plasmodiophora</taxon>
    </lineage>
</organism>
<protein>
    <recommendedName>
        <fullName evidence="2">DAD domain-containing protein</fullName>
    </recommendedName>
</protein>
<feature type="region of interest" description="Disordered" evidence="1">
    <location>
        <begin position="992"/>
        <end position="1066"/>
    </location>
</feature>
<gene>
    <name evidence="3" type="ORF">PBRA_006247</name>
</gene>
<feature type="compositionally biased region" description="Basic and acidic residues" evidence="1">
    <location>
        <begin position="1206"/>
        <end position="1235"/>
    </location>
</feature>